<dbReference type="CDD" id="cd02440">
    <property type="entry name" value="AdoMet_MTases"/>
    <property type="match status" value="1"/>
</dbReference>
<dbReference type="GO" id="GO:0008168">
    <property type="term" value="F:methyltransferase activity"/>
    <property type="evidence" value="ECO:0007669"/>
    <property type="project" value="UniProtKB-KW"/>
</dbReference>
<organism evidence="2">
    <name type="scientific">Candidatus Kentrum sp. DK</name>
    <dbReference type="NCBI Taxonomy" id="2126562"/>
    <lineage>
        <taxon>Bacteria</taxon>
        <taxon>Pseudomonadati</taxon>
        <taxon>Pseudomonadota</taxon>
        <taxon>Gammaproteobacteria</taxon>
        <taxon>Candidatus Kentrum</taxon>
    </lineage>
</organism>
<keyword evidence="2" id="KW-0489">Methyltransferase</keyword>
<dbReference type="Gene3D" id="3.40.50.150">
    <property type="entry name" value="Vaccinia Virus protein VP39"/>
    <property type="match status" value="1"/>
</dbReference>
<gene>
    <name evidence="1" type="ORF">BECKDK2373B_GA0170837_100713</name>
    <name evidence="2" type="ORF">BECKDK2373C_GA0170839_107511</name>
</gene>
<proteinExistence type="predicted"/>
<dbReference type="GO" id="GO:0032259">
    <property type="term" value="P:methylation"/>
    <property type="evidence" value="ECO:0007669"/>
    <property type="project" value="UniProtKB-KW"/>
</dbReference>
<reference evidence="2" key="1">
    <citation type="submission" date="2019-02" db="EMBL/GenBank/DDBJ databases">
        <authorList>
            <person name="Gruber-Vodicka R. H."/>
            <person name="Seah K. B. B."/>
        </authorList>
    </citation>
    <scope>NUCLEOTIDE SEQUENCE</scope>
    <source>
        <strain evidence="2">BECK_DK161</strain>
        <strain evidence="1">BECK_DK47</strain>
    </source>
</reference>
<dbReference type="EMBL" id="CAADEX010000007">
    <property type="protein sequence ID" value="VFJ44030.1"/>
    <property type="molecule type" value="Genomic_DNA"/>
</dbReference>
<evidence type="ECO:0000313" key="2">
    <source>
        <dbReference type="EMBL" id="VFJ59874.1"/>
    </source>
</evidence>
<dbReference type="InterPro" id="IPR029063">
    <property type="entry name" value="SAM-dependent_MTases_sf"/>
</dbReference>
<dbReference type="AlphaFoldDB" id="A0A450T033"/>
<evidence type="ECO:0000313" key="1">
    <source>
        <dbReference type="EMBL" id="VFJ44030.1"/>
    </source>
</evidence>
<dbReference type="EMBL" id="CAADEY010000075">
    <property type="protein sequence ID" value="VFJ59874.1"/>
    <property type="molecule type" value="Genomic_DNA"/>
</dbReference>
<name>A0A450T033_9GAMM</name>
<sequence length="206" mass="22681">MENPLQNDPPADTGHSHSDGRLTFFREFLRQPRQIGSVIPSSRYLERRIIDAASVPSAKMIVELGSGTGGTTRAILRAMSADAVLLSVELNPRFHHMVRQIHDDRLIPHLGSAGDLNEILSLHGLPAPEAIISCIPFSTMKNHQGAKICEAVTQLLAPGGAFVAFAYQSSPRVAMLCRPFLGKEKITLELLNIPPARVYRWKKMVL</sequence>
<protein>
    <submittedName>
        <fullName evidence="2">Phospholipid N-methyltransferase</fullName>
    </submittedName>
</protein>
<accession>A0A450T033</accession>
<dbReference type="SUPFAM" id="SSF53335">
    <property type="entry name" value="S-adenosyl-L-methionine-dependent methyltransferases"/>
    <property type="match status" value="1"/>
</dbReference>
<keyword evidence="2" id="KW-0808">Transferase</keyword>